<evidence type="ECO:0000313" key="9">
    <source>
        <dbReference type="EMBL" id="RKQ17197.1"/>
    </source>
</evidence>
<evidence type="ECO:0000313" key="10">
    <source>
        <dbReference type="Proteomes" id="UP000281813"/>
    </source>
</evidence>
<dbReference type="InterPro" id="IPR002502">
    <property type="entry name" value="Amidase_domain"/>
</dbReference>
<dbReference type="GO" id="GO:0008745">
    <property type="term" value="F:N-acetylmuramoyl-L-alanine amidase activity"/>
    <property type="evidence" value="ECO:0007669"/>
    <property type="project" value="UniProtKB-EC"/>
</dbReference>
<evidence type="ECO:0000256" key="2">
    <source>
        <dbReference type="ARBA" id="ARBA00011901"/>
    </source>
</evidence>
<dbReference type="InterPro" id="IPR036505">
    <property type="entry name" value="Amidase/PGRP_sf"/>
</dbReference>
<comment type="caution">
    <text evidence="9">The sequence shown here is derived from an EMBL/GenBank/DDBJ whole genome shotgun (WGS) entry which is preliminary data.</text>
</comment>
<dbReference type="InterPro" id="IPR051206">
    <property type="entry name" value="NAMLAA_amidase_2"/>
</dbReference>
<evidence type="ECO:0000256" key="6">
    <source>
        <dbReference type="ARBA" id="ARBA00032390"/>
    </source>
</evidence>
<dbReference type="OrthoDB" id="66275at2"/>
<sequence length="288" mass="32717">MQHTKDVLLLEKPIIEKQEDEAIAEDKQLENVQEKKVQAIEQKPVVKSTEELSKEKEELVPLKDETEENKKLIENDSAGDTEAPNEKNDKETFHQNEETTIKAGVPTINASLPDDNSEARVTPITHVVIHFSSNVLAKPQDPFVPEDIFNIFRDYGVSAHYFIGRNGQIYHLVSEDRVAYHAGKGNLPDFPNYKDHLNDYSIGIELAAIGTKKEMEPMMSESAYESINPSYIGYTDAQYHSLDLLLHDILSRNTTIKRDRKHIVGHDEYAPTRKTDPGSLFDWSIIGF</sequence>
<accession>A0A494Z3U9</accession>
<evidence type="ECO:0000256" key="7">
    <source>
        <dbReference type="SAM" id="MobiDB-lite"/>
    </source>
</evidence>
<dbReference type="SMART" id="SM00644">
    <property type="entry name" value="Ami_2"/>
    <property type="match status" value="1"/>
</dbReference>
<dbReference type="GO" id="GO:0071555">
    <property type="term" value="P:cell wall organization"/>
    <property type="evidence" value="ECO:0007669"/>
    <property type="project" value="UniProtKB-KW"/>
</dbReference>
<keyword evidence="3" id="KW-0378">Hydrolase</keyword>
<evidence type="ECO:0000259" key="8">
    <source>
        <dbReference type="SMART" id="SM00644"/>
    </source>
</evidence>
<dbReference type="GO" id="GO:0009253">
    <property type="term" value="P:peptidoglycan catabolic process"/>
    <property type="evidence" value="ECO:0007669"/>
    <property type="project" value="InterPro"/>
</dbReference>
<gene>
    <name evidence="9" type="ORF">D8M05_05605</name>
</gene>
<dbReference type="PANTHER" id="PTHR30417:SF1">
    <property type="entry name" value="N-ACETYLMURAMOYL-L-ALANINE AMIDASE AMID"/>
    <property type="match status" value="1"/>
</dbReference>
<evidence type="ECO:0000256" key="1">
    <source>
        <dbReference type="ARBA" id="ARBA00001561"/>
    </source>
</evidence>
<feature type="domain" description="N-acetylmuramoyl-L-alanine amidase" evidence="8">
    <location>
        <begin position="112"/>
        <end position="278"/>
    </location>
</feature>
<evidence type="ECO:0000256" key="4">
    <source>
        <dbReference type="ARBA" id="ARBA00023316"/>
    </source>
</evidence>
<proteinExistence type="predicted"/>
<keyword evidence="10" id="KW-1185">Reference proteome</keyword>
<dbReference type="EMBL" id="RBZO01000006">
    <property type="protein sequence ID" value="RKQ17197.1"/>
    <property type="molecule type" value="Genomic_DNA"/>
</dbReference>
<evidence type="ECO:0000256" key="3">
    <source>
        <dbReference type="ARBA" id="ARBA00022801"/>
    </source>
</evidence>
<reference evidence="9 10" key="1">
    <citation type="journal article" date="2015" name="Antonie Van Leeuwenhoek">
        <title>Oceanobacillus bengalensis sp. nov., a bacterium isolated from seawater of the Bay of Bengal.</title>
        <authorList>
            <person name="Yongchang O."/>
            <person name="Xiang W."/>
            <person name="Wang G."/>
        </authorList>
    </citation>
    <scope>NUCLEOTIDE SEQUENCE [LARGE SCALE GENOMIC DNA]</scope>
    <source>
        <strain evidence="9 10">MCCC 1K00260</strain>
    </source>
</reference>
<organism evidence="9 10">
    <name type="scientific">Oceanobacillus bengalensis</name>
    <dbReference type="NCBI Taxonomy" id="1435466"/>
    <lineage>
        <taxon>Bacteria</taxon>
        <taxon>Bacillati</taxon>
        <taxon>Bacillota</taxon>
        <taxon>Bacilli</taxon>
        <taxon>Bacillales</taxon>
        <taxon>Bacillaceae</taxon>
        <taxon>Oceanobacillus</taxon>
    </lineage>
</organism>
<dbReference type="AlphaFoldDB" id="A0A494Z3U9"/>
<dbReference type="EC" id="3.5.1.28" evidence="2"/>
<dbReference type="CDD" id="cd06583">
    <property type="entry name" value="PGRP"/>
    <property type="match status" value="1"/>
</dbReference>
<dbReference type="SUPFAM" id="SSF55846">
    <property type="entry name" value="N-acetylmuramoyl-L-alanine amidase-like"/>
    <property type="match status" value="1"/>
</dbReference>
<feature type="region of interest" description="Disordered" evidence="7">
    <location>
        <begin position="44"/>
        <end position="94"/>
    </location>
</feature>
<protein>
    <recommendedName>
        <fullName evidence="2">N-acetylmuramoyl-L-alanine amidase</fullName>
        <ecNumber evidence="2">3.5.1.28</ecNumber>
    </recommendedName>
    <alternativeName>
        <fullName evidence="6">Autolysin</fullName>
    </alternativeName>
    <alternativeName>
        <fullName evidence="5">Cell wall hydrolase</fullName>
    </alternativeName>
</protein>
<evidence type="ECO:0000256" key="5">
    <source>
        <dbReference type="ARBA" id="ARBA00030881"/>
    </source>
</evidence>
<comment type="catalytic activity">
    <reaction evidence="1">
        <text>Hydrolyzes the link between N-acetylmuramoyl residues and L-amino acid residues in certain cell-wall glycopeptides.</text>
        <dbReference type="EC" id="3.5.1.28"/>
    </reaction>
</comment>
<dbReference type="Proteomes" id="UP000281813">
    <property type="component" value="Unassembled WGS sequence"/>
</dbReference>
<dbReference type="PANTHER" id="PTHR30417">
    <property type="entry name" value="N-ACETYLMURAMOYL-L-ALANINE AMIDASE AMID"/>
    <property type="match status" value="1"/>
</dbReference>
<dbReference type="GO" id="GO:0009254">
    <property type="term" value="P:peptidoglycan turnover"/>
    <property type="evidence" value="ECO:0007669"/>
    <property type="project" value="TreeGrafter"/>
</dbReference>
<dbReference type="Pfam" id="PF01510">
    <property type="entry name" value="Amidase_2"/>
    <property type="match status" value="1"/>
</dbReference>
<feature type="compositionally biased region" description="Basic and acidic residues" evidence="7">
    <location>
        <begin position="84"/>
        <end position="94"/>
    </location>
</feature>
<dbReference type="Gene3D" id="3.40.80.10">
    <property type="entry name" value="Peptidoglycan recognition protein-like"/>
    <property type="match status" value="1"/>
</dbReference>
<feature type="compositionally biased region" description="Basic and acidic residues" evidence="7">
    <location>
        <begin position="48"/>
        <end position="74"/>
    </location>
</feature>
<keyword evidence="4" id="KW-0961">Cell wall biogenesis/degradation</keyword>
<name>A0A494Z3U9_9BACI</name>